<feature type="compositionally biased region" description="Basic and acidic residues" evidence="1">
    <location>
        <begin position="301"/>
        <end position="315"/>
    </location>
</feature>
<feature type="compositionally biased region" description="Polar residues" evidence="1">
    <location>
        <begin position="498"/>
        <end position="507"/>
    </location>
</feature>
<evidence type="ECO:0000256" key="1">
    <source>
        <dbReference type="SAM" id="MobiDB-lite"/>
    </source>
</evidence>
<feature type="domain" description="DUF7517" evidence="2">
    <location>
        <begin position="669"/>
        <end position="789"/>
    </location>
</feature>
<feature type="compositionally biased region" description="Basic residues" evidence="1">
    <location>
        <begin position="226"/>
        <end position="237"/>
    </location>
</feature>
<dbReference type="OrthoDB" id="5871534at2759"/>
<feature type="region of interest" description="Disordered" evidence="1">
    <location>
        <begin position="124"/>
        <end position="460"/>
    </location>
</feature>
<gene>
    <name evidence="3" type="ORF">Tcan_05616</name>
</gene>
<dbReference type="InterPro" id="IPR055939">
    <property type="entry name" value="DUF7517"/>
</dbReference>
<organism evidence="3 4">
    <name type="scientific">Toxocara canis</name>
    <name type="common">Canine roundworm</name>
    <dbReference type="NCBI Taxonomy" id="6265"/>
    <lineage>
        <taxon>Eukaryota</taxon>
        <taxon>Metazoa</taxon>
        <taxon>Ecdysozoa</taxon>
        <taxon>Nematoda</taxon>
        <taxon>Chromadorea</taxon>
        <taxon>Rhabditida</taxon>
        <taxon>Spirurina</taxon>
        <taxon>Ascaridomorpha</taxon>
        <taxon>Ascaridoidea</taxon>
        <taxon>Toxocaridae</taxon>
        <taxon>Toxocara</taxon>
    </lineage>
</organism>
<evidence type="ECO:0000313" key="3">
    <source>
        <dbReference type="EMBL" id="KHN73706.1"/>
    </source>
</evidence>
<dbReference type="Pfam" id="PF24361">
    <property type="entry name" value="DUF7517"/>
    <property type="match status" value="1"/>
</dbReference>
<protein>
    <recommendedName>
        <fullName evidence="2">DUF7517 domain-containing protein</fullName>
    </recommendedName>
</protein>
<name>A0A0B2URT3_TOXCA</name>
<feature type="compositionally biased region" description="Polar residues" evidence="1">
    <location>
        <begin position="430"/>
        <end position="439"/>
    </location>
</feature>
<dbReference type="Proteomes" id="UP000031036">
    <property type="component" value="Unassembled WGS sequence"/>
</dbReference>
<feature type="compositionally biased region" description="Polar residues" evidence="1">
    <location>
        <begin position="566"/>
        <end position="575"/>
    </location>
</feature>
<feature type="region of interest" description="Disordered" evidence="1">
    <location>
        <begin position="1"/>
        <end position="92"/>
    </location>
</feature>
<feature type="compositionally biased region" description="Polar residues" evidence="1">
    <location>
        <begin position="135"/>
        <end position="146"/>
    </location>
</feature>
<feature type="region of interest" description="Disordered" evidence="1">
    <location>
        <begin position="542"/>
        <end position="595"/>
    </location>
</feature>
<comment type="caution">
    <text evidence="3">The sequence shown here is derived from an EMBL/GenBank/DDBJ whole genome shotgun (WGS) entry which is preliminary data.</text>
</comment>
<feature type="compositionally biased region" description="Basic and acidic residues" evidence="1">
    <location>
        <begin position="344"/>
        <end position="358"/>
    </location>
</feature>
<dbReference type="AlphaFoldDB" id="A0A0B2URT3"/>
<sequence length="905" mass="99074">MNWDGDGSADASSDDGQDAVNNAGPTPANEGGFACVPNTKATTTRGAGSTKWGGDTAKYTGDEESEDSSDSYFKGEGGRSKKGKVSHRSRQRTVAELRLTWTCRKGVDGDAALPKRTGVGFAAAQYSDIKKQTNMRRQASPNQEATMNWDGDGSADASSDDGQDAVNNAGPTPANEGGFACVPNTKATTTRGAGSTKWGGDTAKYTGDEESEDSSDSYFKGEGGRSKKGKVSHRSRQRTVAESKQIPSALEERTLLNSGRCRAVTNEDLSRSQSTSPSGIRGSRSGERCGSPRSQSTRRKSTAERSLQKSIEQSKLRRTIQQSEAMWRQQPGASSPIPSTRRKSTAERSLQKSIEQSKLRRTIQQSEAMWRQQPGASSPIPESKERRDLAGVPRGFADELVRREGGTHQGAGMPRLLNEPPYLHRDQNRSSHPLNLSSPSDERYGRQQSRSAHANSPLEPGIAHHYELVRREGGTHQGAGMPRLLNEPPYLHRDQNRSSHPLNLSSPSDERYGRQQSRSAHANSPLEPGIAHHYELVRREGGTHQGAGMPRPLNEPPYLHRDQNRSSHPLNLSSPSDERYGRQQSRSAHANSPLEPGIAHHYAEADRNFRSDASASASRSPSGLYGQNYFRRCGDDYPVLGNDNQQFLRDTAGSARQYDAFSMSSFGSNDRLKNAATQTDDGWLEVALEELEVIGSSSNHSHLGSSASSLTNVTGPDADVAILATVVELIVELHAPRPVLISDLPKLVGNVYGEAIDPVEDRKYRISWHRLIDNYCHGRVKICQIPGHEASAYYCNIAQGGSRLQLAQLAALKNVCCFLVDHFWDCLGHRHGVLWNILSSERDIFVRNQDGGRAGDEDIHQNLKEFKEEGEGVDFVQYRHMTAGLRLMLALWSTIGTESEGSVSL</sequence>
<accession>A0A0B2URT3</accession>
<proteinExistence type="predicted"/>
<evidence type="ECO:0000313" key="4">
    <source>
        <dbReference type="Proteomes" id="UP000031036"/>
    </source>
</evidence>
<evidence type="ECO:0000259" key="2">
    <source>
        <dbReference type="Pfam" id="PF24361"/>
    </source>
</evidence>
<feature type="compositionally biased region" description="Basic and acidic residues" evidence="1">
    <location>
        <begin position="396"/>
        <end position="406"/>
    </location>
</feature>
<reference evidence="3 4" key="1">
    <citation type="submission" date="2014-11" db="EMBL/GenBank/DDBJ databases">
        <title>Genetic blueprint of the zoonotic pathogen Toxocara canis.</title>
        <authorList>
            <person name="Zhu X.-Q."/>
            <person name="Korhonen P.K."/>
            <person name="Cai H."/>
            <person name="Young N.D."/>
            <person name="Nejsum P."/>
            <person name="von Samson-Himmelstjerna G."/>
            <person name="Boag P.R."/>
            <person name="Tan P."/>
            <person name="Li Q."/>
            <person name="Min J."/>
            <person name="Yang Y."/>
            <person name="Wang X."/>
            <person name="Fang X."/>
            <person name="Hall R.S."/>
            <person name="Hofmann A."/>
            <person name="Sternberg P.W."/>
            <person name="Jex A.R."/>
            <person name="Gasser R.B."/>
        </authorList>
    </citation>
    <scope>NUCLEOTIDE SEQUENCE [LARGE SCALE GENOMIC DNA]</scope>
    <source>
        <strain evidence="3">PN_DK_2014</strain>
    </source>
</reference>
<keyword evidence="4" id="KW-1185">Reference proteome</keyword>
<feature type="region of interest" description="Disordered" evidence="1">
    <location>
        <begin position="474"/>
        <end position="528"/>
    </location>
</feature>
<dbReference type="EMBL" id="JPKZ01003069">
    <property type="protein sequence ID" value="KHN73706.1"/>
    <property type="molecule type" value="Genomic_DNA"/>
</dbReference>
<feature type="compositionally biased region" description="Low complexity" evidence="1">
    <location>
        <begin position="1"/>
        <end position="11"/>
    </location>
</feature>
<feature type="compositionally biased region" description="Basic residues" evidence="1">
    <location>
        <begin position="80"/>
        <end position="91"/>
    </location>
</feature>